<sequence length="41" mass="4601">MVAYLILFIGSGAYLLIDDTCRNDPQGIEKRCQVALSHYRG</sequence>
<dbReference type="AlphaFoldDB" id="A0A0N0I991"/>
<evidence type="ECO:0000313" key="1">
    <source>
        <dbReference type="EMBL" id="KPD01962.1"/>
    </source>
</evidence>
<name>A0A0N0I991_9GAMM</name>
<protein>
    <submittedName>
        <fullName evidence="1">Uncharacterized protein</fullName>
    </submittedName>
</protein>
<reference evidence="1 2" key="1">
    <citation type="submission" date="2015-07" db="EMBL/GenBank/DDBJ databases">
        <title>ATOL: Assembling a taxonomically balanced genome-scale reconstruction of the evolutionary history of the Enterobacteriaceae.</title>
        <authorList>
            <person name="Plunkett G.III."/>
            <person name="Neeno-Eckwall E.C."/>
            <person name="Glasner J.D."/>
            <person name="Perna N.T."/>
        </authorList>
    </citation>
    <scope>NUCLEOTIDE SEQUENCE [LARGE SCALE GENOMIC DNA]</scope>
    <source>
        <strain evidence="1 2">ATCC 35017</strain>
    </source>
</reference>
<dbReference type="EMBL" id="LGAA01000026">
    <property type="protein sequence ID" value="KPD01962.1"/>
    <property type="molecule type" value="Genomic_DNA"/>
</dbReference>
<dbReference type="Proteomes" id="UP000053226">
    <property type="component" value="Unassembled WGS sequence"/>
</dbReference>
<proteinExistence type="predicted"/>
<organism evidence="1 2">
    <name type="scientific">Moellerella wisconsensis ATCC 35017</name>
    <dbReference type="NCBI Taxonomy" id="1354267"/>
    <lineage>
        <taxon>Bacteria</taxon>
        <taxon>Pseudomonadati</taxon>
        <taxon>Pseudomonadota</taxon>
        <taxon>Gammaproteobacteria</taxon>
        <taxon>Enterobacterales</taxon>
        <taxon>Morganellaceae</taxon>
        <taxon>Moellerella</taxon>
    </lineage>
</organism>
<accession>A0A0N0I991</accession>
<keyword evidence="2" id="KW-1185">Reference proteome</keyword>
<evidence type="ECO:0000313" key="2">
    <source>
        <dbReference type="Proteomes" id="UP000053226"/>
    </source>
</evidence>
<comment type="caution">
    <text evidence="1">The sequence shown here is derived from an EMBL/GenBank/DDBJ whole genome shotgun (WGS) entry which is preliminary data.</text>
</comment>
<gene>
    <name evidence="1" type="ORF">M992_2505</name>
</gene>